<protein>
    <submittedName>
        <fullName evidence="1">Uncharacterized protein</fullName>
    </submittedName>
</protein>
<dbReference type="Proteomes" id="UP000053780">
    <property type="component" value="Unassembled WGS sequence"/>
</dbReference>
<reference evidence="1 2" key="1">
    <citation type="journal article" date="2013" name="BMC Genomics">
        <title>Genome sequencing and comparative genomics of honey bee microsporidia, Nosema apis reveal novel insights into host-parasite interactions.</title>
        <authorList>
            <person name="Chen Yp."/>
            <person name="Pettis J.S."/>
            <person name="Zhao Y."/>
            <person name="Liu X."/>
            <person name="Tallon L.J."/>
            <person name="Sadzewicz L.D."/>
            <person name="Li R."/>
            <person name="Zheng H."/>
            <person name="Huang S."/>
            <person name="Zhang X."/>
            <person name="Hamilton M.C."/>
            <person name="Pernal S.F."/>
            <person name="Melathopoulos A.P."/>
            <person name="Yan X."/>
            <person name="Evans J.D."/>
        </authorList>
    </citation>
    <scope>NUCLEOTIDE SEQUENCE [LARGE SCALE GENOMIC DNA]</scope>
    <source>
        <strain evidence="1 2">BRL 01</strain>
    </source>
</reference>
<evidence type="ECO:0000313" key="2">
    <source>
        <dbReference type="Proteomes" id="UP000053780"/>
    </source>
</evidence>
<dbReference type="HOGENOM" id="CLU_1928195_0_0_1"/>
<name>T0KWL8_9MICR</name>
<dbReference type="VEuPathDB" id="MicrosporidiaDB:NAPIS_ORF02559"/>
<dbReference type="EMBL" id="KE647357">
    <property type="protein sequence ID" value="EQB59862.1"/>
    <property type="molecule type" value="Genomic_DNA"/>
</dbReference>
<sequence length="131" mass="15828">MFIILLYLTIYGNSLKLDDYASIYDLLDIYENRYKNGIFCPNFVYEFNAQFAKNNLSFIENTKFFKYFLSKQEYEQIKKRLNIELFARKYLIFKLNSYENCLTKGLSEFTIIEAEIKELNIIKKEDNLEKK</sequence>
<proteinExistence type="predicted"/>
<dbReference type="AlphaFoldDB" id="T0KWL8"/>
<evidence type="ECO:0000313" key="1">
    <source>
        <dbReference type="EMBL" id="EQB59862.1"/>
    </source>
</evidence>
<organism evidence="1 2">
    <name type="scientific">Vairimorpha apis BRL 01</name>
    <dbReference type="NCBI Taxonomy" id="1037528"/>
    <lineage>
        <taxon>Eukaryota</taxon>
        <taxon>Fungi</taxon>
        <taxon>Fungi incertae sedis</taxon>
        <taxon>Microsporidia</taxon>
        <taxon>Nosematidae</taxon>
        <taxon>Vairimorpha</taxon>
    </lineage>
</organism>
<keyword evidence="2" id="KW-1185">Reference proteome</keyword>
<accession>T0KWL8</accession>
<gene>
    <name evidence="1" type="ORF">NAPIS_ORF02559</name>
</gene>